<evidence type="ECO:0000313" key="2">
    <source>
        <dbReference type="Proteomes" id="UP000660265"/>
    </source>
</evidence>
<dbReference type="SUPFAM" id="SSF52540">
    <property type="entry name" value="P-loop containing nucleoside triphosphate hydrolases"/>
    <property type="match status" value="1"/>
</dbReference>
<sequence>MLRDPGACSVTTVLGTCTLALVAGYAGSGKSEAGKLLAAATGWAMLDKDTISRPMTERLLQALGGDPDDRHSPTYLEHARPLEYACLMKAAWENLECGTSVVAVAPFLMESADAEWASRLARRCGRAGAQLETVWVHSDLESMRDRLISRNASRDTWKLTHWPTYTSGIDTGRRPVMSHHVIDNRVGTSRPLAEQVESIAQRMRENS</sequence>
<dbReference type="Pfam" id="PF13671">
    <property type="entry name" value="AAA_33"/>
    <property type="match status" value="1"/>
</dbReference>
<name>A0ABQ2EU91_9ACTN</name>
<dbReference type="InterPro" id="IPR027417">
    <property type="entry name" value="P-loop_NTPase"/>
</dbReference>
<organism evidence="1 2">
    <name type="scientific">Streptomyces camponoticapitis</name>
    <dbReference type="NCBI Taxonomy" id="1616125"/>
    <lineage>
        <taxon>Bacteria</taxon>
        <taxon>Bacillati</taxon>
        <taxon>Actinomycetota</taxon>
        <taxon>Actinomycetes</taxon>
        <taxon>Kitasatosporales</taxon>
        <taxon>Streptomycetaceae</taxon>
        <taxon>Streptomyces</taxon>
    </lineage>
</organism>
<comment type="caution">
    <text evidence="1">The sequence shown here is derived from an EMBL/GenBank/DDBJ whole genome shotgun (WGS) entry which is preliminary data.</text>
</comment>
<dbReference type="EMBL" id="BMMV01000027">
    <property type="protein sequence ID" value="GGK22726.1"/>
    <property type="molecule type" value="Genomic_DNA"/>
</dbReference>
<gene>
    <name evidence="1" type="ORF">GCM10011583_63350</name>
</gene>
<dbReference type="Gene3D" id="3.40.50.300">
    <property type="entry name" value="P-loop containing nucleotide triphosphate hydrolases"/>
    <property type="match status" value="1"/>
</dbReference>
<proteinExistence type="predicted"/>
<reference evidence="2" key="1">
    <citation type="journal article" date="2019" name="Int. J. Syst. Evol. Microbiol.">
        <title>The Global Catalogue of Microorganisms (GCM) 10K type strain sequencing project: providing services to taxonomists for standard genome sequencing and annotation.</title>
        <authorList>
            <consortium name="The Broad Institute Genomics Platform"/>
            <consortium name="The Broad Institute Genome Sequencing Center for Infectious Disease"/>
            <person name="Wu L."/>
            <person name="Ma J."/>
        </authorList>
    </citation>
    <scope>NUCLEOTIDE SEQUENCE [LARGE SCALE GENOMIC DNA]</scope>
    <source>
        <strain evidence="2">CGMCC 4.7275</strain>
    </source>
</reference>
<evidence type="ECO:0000313" key="1">
    <source>
        <dbReference type="EMBL" id="GGK22726.1"/>
    </source>
</evidence>
<accession>A0ABQ2EU91</accession>
<protein>
    <submittedName>
        <fullName evidence="1">ATPase</fullName>
    </submittedName>
</protein>
<dbReference type="Proteomes" id="UP000660265">
    <property type="component" value="Unassembled WGS sequence"/>
</dbReference>
<keyword evidence="2" id="KW-1185">Reference proteome</keyword>